<reference evidence="2" key="2">
    <citation type="submission" date="2015-01" db="EMBL/GenBank/DDBJ databases">
        <title>Evolutionary Origins and Diversification of the Mycorrhizal Mutualists.</title>
        <authorList>
            <consortium name="DOE Joint Genome Institute"/>
            <consortium name="Mycorrhizal Genomics Consortium"/>
            <person name="Kohler A."/>
            <person name="Kuo A."/>
            <person name="Nagy L.G."/>
            <person name="Floudas D."/>
            <person name="Copeland A."/>
            <person name="Barry K.W."/>
            <person name="Cichocki N."/>
            <person name="Veneault-Fourrey C."/>
            <person name="LaButti K."/>
            <person name="Lindquist E.A."/>
            <person name="Lipzen A."/>
            <person name="Lundell T."/>
            <person name="Morin E."/>
            <person name="Murat C."/>
            <person name="Riley R."/>
            <person name="Ohm R."/>
            <person name="Sun H."/>
            <person name="Tunlid A."/>
            <person name="Henrissat B."/>
            <person name="Grigoriev I.V."/>
            <person name="Hibbett D.S."/>
            <person name="Martin F."/>
        </authorList>
    </citation>
    <scope>NUCLEOTIDE SEQUENCE [LARGE SCALE GENOMIC DNA]</scope>
    <source>
        <strain evidence="2">441</strain>
    </source>
</reference>
<gene>
    <name evidence="1" type="ORF">PISMIDRAFT_207725</name>
</gene>
<name>A0A0C9ZDL5_9AGAM</name>
<proteinExistence type="predicted"/>
<dbReference type="EMBL" id="KN833814">
    <property type="protein sequence ID" value="KIK18023.1"/>
    <property type="molecule type" value="Genomic_DNA"/>
</dbReference>
<keyword evidence="2" id="KW-1185">Reference proteome</keyword>
<protein>
    <submittedName>
        <fullName evidence="1">Uncharacterized protein</fullName>
    </submittedName>
</protein>
<accession>A0A0C9ZDL5</accession>
<organism evidence="1 2">
    <name type="scientific">Pisolithus microcarpus 441</name>
    <dbReference type="NCBI Taxonomy" id="765257"/>
    <lineage>
        <taxon>Eukaryota</taxon>
        <taxon>Fungi</taxon>
        <taxon>Dikarya</taxon>
        <taxon>Basidiomycota</taxon>
        <taxon>Agaricomycotina</taxon>
        <taxon>Agaricomycetes</taxon>
        <taxon>Agaricomycetidae</taxon>
        <taxon>Boletales</taxon>
        <taxon>Sclerodermatineae</taxon>
        <taxon>Pisolithaceae</taxon>
        <taxon>Pisolithus</taxon>
    </lineage>
</organism>
<dbReference type="Proteomes" id="UP000054018">
    <property type="component" value="Unassembled WGS sequence"/>
</dbReference>
<dbReference type="HOGENOM" id="CLU_2264773_0_0_1"/>
<sequence>MNCGWPCSRSGGTRILFLDSAYPASAGPGRRKRCRGAPVQDVGESRHAHIPVHDDFASPRQPGEGYSGITTVLLLITRCCAESFSCTWVFHAPLFKNGAQDLG</sequence>
<dbReference type="AlphaFoldDB" id="A0A0C9ZDL5"/>
<evidence type="ECO:0000313" key="1">
    <source>
        <dbReference type="EMBL" id="KIK18023.1"/>
    </source>
</evidence>
<evidence type="ECO:0000313" key="2">
    <source>
        <dbReference type="Proteomes" id="UP000054018"/>
    </source>
</evidence>
<reference evidence="1 2" key="1">
    <citation type="submission" date="2014-04" db="EMBL/GenBank/DDBJ databases">
        <authorList>
            <consortium name="DOE Joint Genome Institute"/>
            <person name="Kuo A."/>
            <person name="Kohler A."/>
            <person name="Costa M.D."/>
            <person name="Nagy L.G."/>
            <person name="Floudas D."/>
            <person name="Copeland A."/>
            <person name="Barry K.W."/>
            <person name="Cichocki N."/>
            <person name="Veneault-Fourrey C."/>
            <person name="LaButti K."/>
            <person name="Lindquist E.A."/>
            <person name="Lipzen A."/>
            <person name="Lundell T."/>
            <person name="Morin E."/>
            <person name="Murat C."/>
            <person name="Sun H."/>
            <person name="Tunlid A."/>
            <person name="Henrissat B."/>
            <person name="Grigoriev I.V."/>
            <person name="Hibbett D.S."/>
            <person name="Martin F."/>
            <person name="Nordberg H.P."/>
            <person name="Cantor M.N."/>
            <person name="Hua S.X."/>
        </authorList>
    </citation>
    <scope>NUCLEOTIDE SEQUENCE [LARGE SCALE GENOMIC DNA]</scope>
    <source>
        <strain evidence="1 2">441</strain>
    </source>
</reference>